<dbReference type="EMBL" id="LAZR01003547">
    <property type="protein sequence ID" value="KKN17186.1"/>
    <property type="molecule type" value="Genomic_DNA"/>
</dbReference>
<sequence length="143" mass="17186">MGLRQKFRIAKYLKDPSKIPKKIKDKYDRHPQKQALNYAVFSLLFNKEYAMFEKALDKAIERKKLGFVEKNNLRQLTKIFQKAQGLTPQTKYYLTTEFPQIVKRACHNQTSKEDAENLEQVKEFLQWNKKQERLKNLVKQKMF</sequence>
<dbReference type="AlphaFoldDB" id="A0A0F9QVL4"/>
<evidence type="ECO:0000256" key="1">
    <source>
        <dbReference type="SAM" id="Coils"/>
    </source>
</evidence>
<proteinExistence type="predicted"/>
<protein>
    <submittedName>
        <fullName evidence="2">Uncharacterized protein</fullName>
    </submittedName>
</protein>
<keyword evidence="1" id="KW-0175">Coiled coil</keyword>
<accession>A0A0F9QVL4</accession>
<gene>
    <name evidence="2" type="ORF">LCGC14_0968410</name>
</gene>
<evidence type="ECO:0000313" key="2">
    <source>
        <dbReference type="EMBL" id="KKN17186.1"/>
    </source>
</evidence>
<feature type="coiled-coil region" evidence="1">
    <location>
        <begin position="108"/>
        <end position="135"/>
    </location>
</feature>
<reference evidence="2" key="1">
    <citation type="journal article" date="2015" name="Nature">
        <title>Complex archaea that bridge the gap between prokaryotes and eukaryotes.</title>
        <authorList>
            <person name="Spang A."/>
            <person name="Saw J.H."/>
            <person name="Jorgensen S.L."/>
            <person name="Zaremba-Niedzwiedzka K."/>
            <person name="Martijn J."/>
            <person name="Lind A.E."/>
            <person name="van Eijk R."/>
            <person name="Schleper C."/>
            <person name="Guy L."/>
            <person name="Ettema T.J."/>
        </authorList>
    </citation>
    <scope>NUCLEOTIDE SEQUENCE</scope>
</reference>
<name>A0A0F9QVL4_9ZZZZ</name>
<comment type="caution">
    <text evidence="2">The sequence shown here is derived from an EMBL/GenBank/DDBJ whole genome shotgun (WGS) entry which is preliminary data.</text>
</comment>
<organism evidence="2">
    <name type="scientific">marine sediment metagenome</name>
    <dbReference type="NCBI Taxonomy" id="412755"/>
    <lineage>
        <taxon>unclassified sequences</taxon>
        <taxon>metagenomes</taxon>
        <taxon>ecological metagenomes</taxon>
    </lineage>
</organism>